<evidence type="ECO:0000313" key="1">
    <source>
        <dbReference type="EMBL" id="VEL37859.1"/>
    </source>
</evidence>
<gene>
    <name evidence="1" type="ORF">PXEA_LOCUS31299</name>
</gene>
<reference evidence="1" key="1">
    <citation type="submission" date="2018-11" db="EMBL/GenBank/DDBJ databases">
        <authorList>
            <consortium name="Pathogen Informatics"/>
        </authorList>
    </citation>
    <scope>NUCLEOTIDE SEQUENCE</scope>
</reference>
<protein>
    <submittedName>
        <fullName evidence="1">Uncharacterized protein</fullName>
    </submittedName>
</protein>
<keyword evidence="2" id="KW-1185">Reference proteome</keyword>
<proteinExistence type="predicted"/>
<organism evidence="1 2">
    <name type="scientific">Protopolystoma xenopodis</name>
    <dbReference type="NCBI Taxonomy" id="117903"/>
    <lineage>
        <taxon>Eukaryota</taxon>
        <taxon>Metazoa</taxon>
        <taxon>Spiralia</taxon>
        <taxon>Lophotrochozoa</taxon>
        <taxon>Platyhelminthes</taxon>
        <taxon>Monogenea</taxon>
        <taxon>Polyopisthocotylea</taxon>
        <taxon>Polystomatidea</taxon>
        <taxon>Polystomatidae</taxon>
        <taxon>Protopolystoma</taxon>
    </lineage>
</organism>
<dbReference type="Proteomes" id="UP000784294">
    <property type="component" value="Unassembled WGS sequence"/>
</dbReference>
<accession>A0A3S5FGF6</accession>
<comment type="caution">
    <text evidence="1">The sequence shown here is derived from an EMBL/GenBank/DDBJ whole genome shotgun (WGS) entry which is preliminary data.</text>
</comment>
<dbReference type="EMBL" id="CAAALY010256175">
    <property type="protein sequence ID" value="VEL37859.1"/>
    <property type="molecule type" value="Genomic_DNA"/>
</dbReference>
<dbReference type="AlphaFoldDB" id="A0A3S5FGF6"/>
<name>A0A3S5FGF6_9PLAT</name>
<evidence type="ECO:0000313" key="2">
    <source>
        <dbReference type="Proteomes" id="UP000784294"/>
    </source>
</evidence>
<sequence>MLAHILAGTTESLGAFACHEKVHTASMSRTEWRDRKARQMPCQHANARLEASQKPDGRWQLDSGFATLVDVYRCLVL</sequence>